<dbReference type="FunFam" id="3.20.10.10:FF:000002">
    <property type="entry name" value="D-alanine aminotransferase"/>
    <property type="match status" value="1"/>
</dbReference>
<dbReference type="Pfam" id="PF01063">
    <property type="entry name" value="Aminotran_4"/>
    <property type="match status" value="1"/>
</dbReference>
<dbReference type="InterPro" id="IPR036038">
    <property type="entry name" value="Aminotransferase-like"/>
</dbReference>
<accession>A0A382PHR3</accession>
<dbReference type="InterPro" id="IPR050571">
    <property type="entry name" value="Class-IV_PLP-Dep_Aminotrnsfr"/>
</dbReference>
<keyword evidence="3" id="KW-0663">Pyridoxal phosphate</keyword>
<protein>
    <recommendedName>
        <fullName evidence="5">Branched-chain amino acid aminotransferase</fullName>
    </recommendedName>
</protein>
<evidence type="ECO:0000256" key="2">
    <source>
        <dbReference type="ARBA" id="ARBA00009320"/>
    </source>
</evidence>
<feature type="non-terminal residue" evidence="4">
    <location>
        <position position="1"/>
    </location>
</feature>
<proteinExistence type="inferred from homology"/>
<dbReference type="InterPro" id="IPR001544">
    <property type="entry name" value="Aminotrans_IV"/>
</dbReference>
<dbReference type="AlphaFoldDB" id="A0A382PHR3"/>
<evidence type="ECO:0000256" key="3">
    <source>
        <dbReference type="ARBA" id="ARBA00022898"/>
    </source>
</evidence>
<dbReference type="GO" id="GO:0046394">
    <property type="term" value="P:carboxylic acid biosynthetic process"/>
    <property type="evidence" value="ECO:0007669"/>
    <property type="project" value="UniProtKB-ARBA"/>
</dbReference>
<comment type="similarity">
    <text evidence="2">Belongs to the class-IV pyridoxal-phosphate-dependent aminotransferase family.</text>
</comment>
<dbReference type="CDD" id="cd00449">
    <property type="entry name" value="PLPDE_IV"/>
    <property type="match status" value="1"/>
</dbReference>
<organism evidence="4">
    <name type="scientific">marine metagenome</name>
    <dbReference type="NCBI Taxonomy" id="408172"/>
    <lineage>
        <taxon>unclassified sequences</taxon>
        <taxon>metagenomes</taxon>
        <taxon>ecological metagenomes</taxon>
    </lineage>
</organism>
<dbReference type="GO" id="GO:0008652">
    <property type="term" value="P:amino acid biosynthetic process"/>
    <property type="evidence" value="ECO:0007669"/>
    <property type="project" value="UniProtKB-ARBA"/>
</dbReference>
<sequence length="176" mass="19669">KPRASLYETGIKIWTPSVRRTPFQSMSPRAKTHNYINLILGDNEVKHIDSEGWAILLDLNGNLTEGMGSNIFTVKNDTIFTPKSQNVLGGISRETVIDLANSIGMPVIEKDIEVFEAINSDEIFLTSTSLCICPVSLFNGKKIGRNIFGPITLKLIDAYKDFVSFDFVNQYLNHLD</sequence>
<reference evidence="4" key="1">
    <citation type="submission" date="2018-05" db="EMBL/GenBank/DDBJ databases">
        <authorList>
            <person name="Lanie J.A."/>
            <person name="Ng W.-L."/>
            <person name="Kazmierczak K.M."/>
            <person name="Andrzejewski T.M."/>
            <person name="Davidsen T.M."/>
            <person name="Wayne K.J."/>
            <person name="Tettelin H."/>
            <person name="Glass J.I."/>
            <person name="Rusch D."/>
            <person name="Podicherti R."/>
            <person name="Tsui H.-C.T."/>
            <person name="Winkler M.E."/>
        </authorList>
    </citation>
    <scope>NUCLEOTIDE SEQUENCE</scope>
</reference>
<dbReference type="PANTHER" id="PTHR42743:SF11">
    <property type="entry name" value="AMINODEOXYCHORISMATE LYASE"/>
    <property type="match status" value="1"/>
</dbReference>
<evidence type="ECO:0008006" key="5">
    <source>
        <dbReference type="Google" id="ProtNLM"/>
    </source>
</evidence>
<dbReference type="GO" id="GO:0003824">
    <property type="term" value="F:catalytic activity"/>
    <property type="evidence" value="ECO:0007669"/>
    <property type="project" value="InterPro"/>
</dbReference>
<dbReference type="Gene3D" id="3.20.10.10">
    <property type="entry name" value="D-amino Acid Aminotransferase, subunit A, domain 2"/>
    <property type="match status" value="1"/>
</dbReference>
<comment type="cofactor">
    <cofactor evidence="1">
        <name>pyridoxal 5'-phosphate</name>
        <dbReference type="ChEBI" id="CHEBI:597326"/>
    </cofactor>
</comment>
<name>A0A382PHR3_9ZZZZ</name>
<dbReference type="PANTHER" id="PTHR42743">
    <property type="entry name" value="AMINO-ACID AMINOTRANSFERASE"/>
    <property type="match status" value="1"/>
</dbReference>
<dbReference type="SUPFAM" id="SSF56752">
    <property type="entry name" value="D-aminoacid aminotransferase-like PLP-dependent enzymes"/>
    <property type="match status" value="1"/>
</dbReference>
<evidence type="ECO:0000256" key="1">
    <source>
        <dbReference type="ARBA" id="ARBA00001933"/>
    </source>
</evidence>
<dbReference type="EMBL" id="UINC01107183">
    <property type="protein sequence ID" value="SVC72367.1"/>
    <property type="molecule type" value="Genomic_DNA"/>
</dbReference>
<gene>
    <name evidence="4" type="ORF">METZ01_LOCUS325221</name>
</gene>
<dbReference type="InterPro" id="IPR043132">
    <property type="entry name" value="BCAT-like_C"/>
</dbReference>
<evidence type="ECO:0000313" key="4">
    <source>
        <dbReference type="EMBL" id="SVC72367.1"/>
    </source>
</evidence>